<keyword evidence="1" id="KW-1133">Transmembrane helix</keyword>
<evidence type="ECO:0000313" key="3">
    <source>
        <dbReference type="EMBL" id="CAF4495526.1"/>
    </source>
</evidence>
<keyword evidence="1" id="KW-0472">Membrane</keyword>
<dbReference type="Proteomes" id="UP000663829">
    <property type="component" value="Unassembled WGS sequence"/>
</dbReference>
<sequence>MSISNPDTIKTYKGKQQFLQNIRDSYRRFYSAPGIVRFYSDILFYILFLGLFSFVLLVDYFPLNIYGGKRNGYANIHIPITEIVLHILLWTLIVEEIREFIIHWAEKRASSNRSIVRTYFTDDGWNILDCTAILLYLIGFIARFIVIEQAFIVSKYV</sequence>
<feature type="transmembrane region" description="Helical" evidence="1">
    <location>
        <begin position="73"/>
        <end position="93"/>
    </location>
</feature>
<dbReference type="EMBL" id="CAJNOQ010038285">
    <property type="protein sequence ID" value="CAF1612008.1"/>
    <property type="molecule type" value="Genomic_DNA"/>
</dbReference>
<name>A0A816BU70_9BILA</name>
<reference evidence="2" key="1">
    <citation type="submission" date="2021-02" db="EMBL/GenBank/DDBJ databases">
        <authorList>
            <person name="Nowell W R."/>
        </authorList>
    </citation>
    <scope>NUCLEOTIDE SEQUENCE</scope>
</reference>
<organism evidence="2 4">
    <name type="scientific">Didymodactylos carnosus</name>
    <dbReference type="NCBI Taxonomy" id="1234261"/>
    <lineage>
        <taxon>Eukaryota</taxon>
        <taxon>Metazoa</taxon>
        <taxon>Spiralia</taxon>
        <taxon>Gnathifera</taxon>
        <taxon>Rotifera</taxon>
        <taxon>Eurotatoria</taxon>
        <taxon>Bdelloidea</taxon>
        <taxon>Philodinida</taxon>
        <taxon>Philodinidae</taxon>
        <taxon>Didymodactylos</taxon>
    </lineage>
</organism>
<dbReference type="GO" id="GO:0005886">
    <property type="term" value="C:plasma membrane"/>
    <property type="evidence" value="ECO:0007669"/>
    <property type="project" value="TreeGrafter"/>
</dbReference>
<dbReference type="Proteomes" id="UP000681722">
    <property type="component" value="Unassembled WGS sequence"/>
</dbReference>
<keyword evidence="1" id="KW-0812">Transmembrane</keyword>
<accession>A0A816BU70</accession>
<dbReference type="InterPro" id="IPR050927">
    <property type="entry name" value="TRPM"/>
</dbReference>
<dbReference type="GO" id="GO:0099604">
    <property type="term" value="F:ligand-gated calcium channel activity"/>
    <property type="evidence" value="ECO:0007669"/>
    <property type="project" value="TreeGrafter"/>
</dbReference>
<evidence type="ECO:0000313" key="2">
    <source>
        <dbReference type="EMBL" id="CAF1612008.1"/>
    </source>
</evidence>
<protein>
    <submittedName>
        <fullName evidence="2">Uncharacterized protein</fullName>
    </submittedName>
</protein>
<feature type="transmembrane region" description="Helical" evidence="1">
    <location>
        <begin position="42"/>
        <end position="61"/>
    </location>
</feature>
<dbReference type="PANTHER" id="PTHR13800">
    <property type="entry name" value="TRANSIENT RECEPTOR POTENTIAL CATION CHANNEL, SUBFAMILY M, MEMBER 6"/>
    <property type="match status" value="1"/>
</dbReference>
<evidence type="ECO:0000313" key="4">
    <source>
        <dbReference type="Proteomes" id="UP000663829"/>
    </source>
</evidence>
<dbReference type="AlphaFoldDB" id="A0A816BU70"/>
<dbReference type="EMBL" id="CAJOBC010105077">
    <property type="protein sequence ID" value="CAF4495526.1"/>
    <property type="molecule type" value="Genomic_DNA"/>
</dbReference>
<feature type="transmembrane region" description="Helical" evidence="1">
    <location>
        <begin position="125"/>
        <end position="146"/>
    </location>
</feature>
<proteinExistence type="predicted"/>
<gene>
    <name evidence="2" type="ORF">GPM918_LOCUS43146</name>
    <name evidence="3" type="ORF">SRO942_LOCUS44557</name>
</gene>
<dbReference type="OrthoDB" id="10055156at2759"/>
<evidence type="ECO:0000256" key="1">
    <source>
        <dbReference type="SAM" id="Phobius"/>
    </source>
</evidence>
<dbReference type="PANTHER" id="PTHR13800:SF12">
    <property type="entry name" value="TRANSIENT RECEPTOR POTENTIAL CATION CHANNEL SUBFAMILY M MEMBER-LIKE 2"/>
    <property type="match status" value="1"/>
</dbReference>
<keyword evidence="4" id="KW-1185">Reference proteome</keyword>
<comment type="caution">
    <text evidence="2">The sequence shown here is derived from an EMBL/GenBank/DDBJ whole genome shotgun (WGS) entry which is preliminary data.</text>
</comment>